<protein>
    <submittedName>
        <fullName evidence="2">Uncharacterized protein</fullName>
    </submittedName>
</protein>
<dbReference type="OrthoDB" id="3149423at2759"/>
<sequence>MSVDINADESEYFPDMNGSDSPEEDQTESPPMREEDKTPRLSTEEVDILQEHLEEWSGLKGEKRRPVTLQVRQQIKDLGANEYIGPVEWNIKKEAIKDWLQNHTHSRAQKGSIKWGRKWTANQVIREQKRKDIQDVLQKQGISSGSKTMIGSYQKAVSVVMEKLGKEEWDEADRLAGVWNTTKALPEVQAELAEKRGHDYCRAFAKDMWQKCGTRVVMMVAWKEGNGGPMATIHDFNDTLDDGKAFPNGAVIEKHWLDYAQDIFSVQNESQGDNTDGEDGPPRKKVSRGHKRPEITLPVLDDGTAQLPNILEMWAQEKKDLLRSFLTHHYCLVSGWKKAMVPWLSITENPGLYFADQLWTYCISGDAGRLQQDTLHDIFKFRKWKDFNGILCDPVTEEPMANESSKGKPGQSVAGRSAKTLGKRPAREIPETSDDEDPSTDGDTSTSGMPTHQNHPEQMVITSRKKTPFPRGPGMAANAVLGQMSSTAAAADTRPHGEVIWK</sequence>
<gene>
    <name evidence="2" type="ORF">SCLCIDRAFT_28435</name>
</gene>
<organism evidence="2 3">
    <name type="scientific">Scleroderma citrinum Foug A</name>
    <dbReference type="NCBI Taxonomy" id="1036808"/>
    <lineage>
        <taxon>Eukaryota</taxon>
        <taxon>Fungi</taxon>
        <taxon>Dikarya</taxon>
        <taxon>Basidiomycota</taxon>
        <taxon>Agaricomycotina</taxon>
        <taxon>Agaricomycetes</taxon>
        <taxon>Agaricomycetidae</taxon>
        <taxon>Boletales</taxon>
        <taxon>Sclerodermatineae</taxon>
        <taxon>Sclerodermataceae</taxon>
        <taxon>Scleroderma</taxon>
    </lineage>
</organism>
<reference evidence="3" key="2">
    <citation type="submission" date="2015-01" db="EMBL/GenBank/DDBJ databases">
        <title>Evolutionary Origins and Diversification of the Mycorrhizal Mutualists.</title>
        <authorList>
            <consortium name="DOE Joint Genome Institute"/>
            <consortium name="Mycorrhizal Genomics Consortium"/>
            <person name="Kohler A."/>
            <person name="Kuo A."/>
            <person name="Nagy L.G."/>
            <person name="Floudas D."/>
            <person name="Copeland A."/>
            <person name="Barry K.W."/>
            <person name="Cichocki N."/>
            <person name="Veneault-Fourrey C."/>
            <person name="LaButti K."/>
            <person name="Lindquist E.A."/>
            <person name="Lipzen A."/>
            <person name="Lundell T."/>
            <person name="Morin E."/>
            <person name="Murat C."/>
            <person name="Riley R."/>
            <person name="Ohm R."/>
            <person name="Sun H."/>
            <person name="Tunlid A."/>
            <person name="Henrissat B."/>
            <person name="Grigoriev I.V."/>
            <person name="Hibbett D.S."/>
            <person name="Martin F."/>
        </authorList>
    </citation>
    <scope>NUCLEOTIDE SEQUENCE [LARGE SCALE GENOMIC DNA]</scope>
    <source>
        <strain evidence="3">Foug A</strain>
    </source>
</reference>
<feature type="compositionally biased region" description="Polar residues" evidence="1">
    <location>
        <begin position="441"/>
        <end position="453"/>
    </location>
</feature>
<feature type="region of interest" description="Disordered" evidence="1">
    <location>
        <begin position="397"/>
        <end position="476"/>
    </location>
</feature>
<feature type="compositionally biased region" description="Basic and acidic residues" evidence="1">
    <location>
        <begin position="31"/>
        <end position="44"/>
    </location>
</feature>
<accession>A0A0C2ZZN8</accession>
<evidence type="ECO:0000256" key="1">
    <source>
        <dbReference type="SAM" id="MobiDB-lite"/>
    </source>
</evidence>
<feature type="compositionally biased region" description="Acidic residues" evidence="1">
    <location>
        <begin position="1"/>
        <end position="12"/>
    </location>
</feature>
<feature type="region of interest" description="Disordered" evidence="1">
    <location>
        <begin position="1"/>
        <end position="44"/>
    </location>
</feature>
<dbReference type="InParanoid" id="A0A0C2ZZN8"/>
<proteinExistence type="predicted"/>
<evidence type="ECO:0000313" key="3">
    <source>
        <dbReference type="Proteomes" id="UP000053989"/>
    </source>
</evidence>
<dbReference type="Proteomes" id="UP000053989">
    <property type="component" value="Unassembled WGS sequence"/>
</dbReference>
<reference evidence="2 3" key="1">
    <citation type="submission" date="2014-04" db="EMBL/GenBank/DDBJ databases">
        <authorList>
            <consortium name="DOE Joint Genome Institute"/>
            <person name="Kuo A."/>
            <person name="Kohler A."/>
            <person name="Nagy L.G."/>
            <person name="Floudas D."/>
            <person name="Copeland A."/>
            <person name="Barry K.W."/>
            <person name="Cichocki N."/>
            <person name="Veneault-Fourrey C."/>
            <person name="LaButti K."/>
            <person name="Lindquist E.A."/>
            <person name="Lipzen A."/>
            <person name="Lundell T."/>
            <person name="Morin E."/>
            <person name="Murat C."/>
            <person name="Sun H."/>
            <person name="Tunlid A."/>
            <person name="Henrissat B."/>
            <person name="Grigoriev I.V."/>
            <person name="Hibbett D.S."/>
            <person name="Martin F."/>
            <person name="Nordberg H.P."/>
            <person name="Cantor M.N."/>
            <person name="Hua S.X."/>
        </authorList>
    </citation>
    <scope>NUCLEOTIDE SEQUENCE [LARGE SCALE GENOMIC DNA]</scope>
    <source>
        <strain evidence="2 3">Foug A</strain>
    </source>
</reference>
<dbReference type="EMBL" id="KN822093">
    <property type="protein sequence ID" value="KIM57907.1"/>
    <property type="molecule type" value="Genomic_DNA"/>
</dbReference>
<feature type="compositionally biased region" description="Acidic residues" evidence="1">
    <location>
        <begin position="431"/>
        <end position="440"/>
    </location>
</feature>
<name>A0A0C2ZZN8_9AGAM</name>
<feature type="region of interest" description="Disordered" evidence="1">
    <location>
        <begin position="268"/>
        <end position="292"/>
    </location>
</feature>
<evidence type="ECO:0000313" key="2">
    <source>
        <dbReference type="EMBL" id="KIM57907.1"/>
    </source>
</evidence>
<keyword evidence="3" id="KW-1185">Reference proteome</keyword>
<dbReference type="AlphaFoldDB" id="A0A0C2ZZN8"/>
<dbReference type="HOGENOM" id="CLU_030984_0_0_1"/>